<dbReference type="GO" id="GO:0051539">
    <property type="term" value="F:4 iron, 4 sulfur cluster binding"/>
    <property type="evidence" value="ECO:0007669"/>
    <property type="project" value="UniProtKB-UniRule"/>
</dbReference>
<evidence type="ECO:0000313" key="17">
    <source>
        <dbReference type="Proteomes" id="UP000237662"/>
    </source>
</evidence>
<dbReference type="CDD" id="cd00056">
    <property type="entry name" value="ENDO3c"/>
    <property type="match status" value="1"/>
</dbReference>
<dbReference type="InterPro" id="IPR015797">
    <property type="entry name" value="NUDIX_hydrolase-like_dom_sf"/>
</dbReference>
<dbReference type="RefSeq" id="WP_104421336.1">
    <property type="nucleotide sequence ID" value="NZ_PTJC01000007.1"/>
</dbReference>
<dbReference type="OrthoDB" id="9802365at2"/>
<evidence type="ECO:0000259" key="15">
    <source>
        <dbReference type="SMART" id="SM00478"/>
    </source>
</evidence>
<evidence type="ECO:0000256" key="2">
    <source>
        <dbReference type="ARBA" id="ARBA00002933"/>
    </source>
</evidence>
<dbReference type="PANTHER" id="PTHR42944:SF1">
    <property type="entry name" value="ADENINE DNA GLYCOSYLASE"/>
    <property type="match status" value="1"/>
</dbReference>
<dbReference type="Pfam" id="PF00730">
    <property type="entry name" value="HhH-GPD"/>
    <property type="match status" value="1"/>
</dbReference>
<evidence type="ECO:0000256" key="5">
    <source>
        <dbReference type="ARBA" id="ARBA00022023"/>
    </source>
</evidence>
<dbReference type="InterPro" id="IPR000445">
    <property type="entry name" value="HhH_motif"/>
</dbReference>
<comment type="cofactor">
    <cofactor evidence="14">
        <name>[4Fe-4S] cluster</name>
        <dbReference type="ChEBI" id="CHEBI:49883"/>
    </cofactor>
    <text evidence="14">Binds 1 [4Fe-4S] cluster.</text>
</comment>
<keyword evidence="9" id="KW-0378">Hydrolase</keyword>
<dbReference type="PROSITE" id="PS01155">
    <property type="entry name" value="ENDONUCLEASE_III_2"/>
    <property type="match status" value="1"/>
</dbReference>
<dbReference type="FunFam" id="1.10.340.30:FF:000002">
    <property type="entry name" value="Adenine DNA glycosylase"/>
    <property type="match status" value="1"/>
</dbReference>
<keyword evidence="7" id="KW-0479">Metal-binding</keyword>
<dbReference type="InterPro" id="IPR044298">
    <property type="entry name" value="MIG/MutY"/>
</dbReference>
<dbReference type="GO" id="GO:0046872">
    <property type="term" value="F:metal ion binding"/>
    <property type="evidence" value="ECO:0007669"/>
    <property type="project" value="UniProtKB-UniRule"/>
</dbReference>
<dbReference type="Pfam" id="PF00633">
    <property type="entry name" value="HHH"/>
    <property type="match status" value="1"/>
</dbReference>
<keyword evidence="13 14" id="KW-0326">Glycosidase</keyword>
<dbReference type="Gene3D" id="3.90.79.10">
    <property type="entry name" value="Nucleoside Triphosphate Pyrophosphohydrolase"/>
    <property type="match status" value="1"/>
</dbReference>
<evidence type="ECO:0000256" key="8">
    <source>
        <dbReference type="ARBA" id="ARBA00022763"/>
    </source>
</evidence>
<evidence type="ECO:0000256" key="9">
    <source>
        <dbReference type="ARBA" id="ARBA00022801"/>
    </source>
</evidence>
<name>A0A2S6I0W7_9BACT</name>
<evidence type="ECO:0000256" key="10">
    <source>
        <dbReference type="ARBA" id="ARBA00023004"/>
    </source>
</evidence>
<organism evidence="16 17">
    <name type="scientific">Neolewinella xylanilytica</name>
    <dbReference type="NCBI Taxonomy" id="1514080"/>
    <lineage>
        <taxon>Bacteria</taxon>
        <taxon>Pseudomonadati</taxon>
        <taxon>Bacteroidota</taxon>
        <taxon>Saprospiria</taxon>
        <taxon>Saprospirales</taxon>
        <taxon>Lewinellaceae</taxon>
        <taxon>Neolewinella</taxon>
    </lineage>
</organism>
<evidence type="ECO:0000256" key="14">
    <source>
        <dbReference type="RuleBase" id="RU365096"/>
    </source>
</evidence>
<comment type="catalytic activity">
    <reaction evidence="1 14">
        <text>Hydrolyzes free adenine bases from 7,8-dihydro-8-oxoguanine:adenine mismatched double-stranded DNA, leaving an apurinic site.</text>
        <dbReference type="EC" id="3.2.2.31"/>
    </reaction>
</comment>
<keyword evidence="17" id="KW-1185">Reference proteome</keyword>
<dbReference type="Proteomes" id="UP000237662">
    <property type="component" value="Unassembled WGS sequence"/>
</dbReference>
<feature type="domain" description="HhH-GPD" evidence="15">
    <location>
        <begin position="41"/>
        <end position="192"/>
    </location>
</feature>
<dbReference type="Gene3D" id="1.10.1670.10">
    <property type="entry name" value="Helix-hairpin-Helix base-excision DNA repair enzymes (C-terminal)"/>
    <property type="match status" value="1"/>
</dbReference>
<keyword evidence="10 14" id="KW-0408">Iron</keyword>
<dbReference type="GO" id="GO:0000701">
    <property type="term" value="F:purine-specific mismatch base pair DNA N-glycosylase activity"/>
    <property type="evidence" value="ECO:0007669"/>
    <property type="project" value="UniProtKB-EC"/>
</dbReference>
<dbReference type="NCBIfam" id="TIGR01084">
    <property type="entry name" value="mutY"/>
    <property type="match status" value="1"/>
</dbReference>
<comment type="caution">
    <text evidence="16">The sequence shown here is derived from an EMBL/GenBank/DDBJ whole genome shotgun (WGS) entry which is preliminary data.</text>
</comment>
<dbReference type="InterPro" id="IPR004036">
    <property type="entry name" value="Endonuclease-III-like_CS2"/>
</dbReference>
<dbReference type="SUPFAM" id="SSF48150">
    <property type="entry name" value="DNA-glycosylase"/>
    <property type="match status" value="1"/>
</dbReference>
<evidence type="ECO:0000313" key="16">
    <source>
        <dbReference type="EMBL" id="PPK84614.1"/>
    </source>
</evidence>
<gene>
    <name evidence="16" type="ORF">CLV84_3776</name>
</gene>
<dbReference type="AlphaFoldDB" id="A0A2S6I0W7"/>
<dbReference type="InterPro" id="IPR003265">
    <property type="entry name" value="HhH-GPD_domain"/>
</dbReference>
<keyword evidence="6" id="KW-0004">4Fe-4S</keyword>
<dbReference type="GO" id="GO:0034039">
    <property type="term" value="F:8-oxo-7,8-dihydroguanine DNA N-glycosylase activity"/>
    <property type="evidence" value="ECO:0007669"/>
    <property type="project" value="TreeGrafter"/>
</dbReference>
<accession>A0A2S6I0W7</accession>
<evidence type="ECO:0000256" key="3">
    <source>
        <dbReference type="ARBA" id="ARBA00008343"/>
    </source>
</evidence>
<dbReference type="SUPFAM" id="SSF55811">
    <property type="entry name" value="Nudix"/>
    <property type="match status" value="1"/>
</dbReference>
<evidence type="ECO:0000256" key="13">
    <source>
        <dbReference type="ARBA" id="ARBA00023295"/>
    </source>
</evidence>
<dbReference type="EMBL" id="PTJC01000007">
    <property type="protein sequence ID" value="PPK84614.1"/>
    <property type="molecule type" value="Genomic_DNA"/>
</dbReference>
<dbReference type="InterPro" id="IPR023170">
    <property type="entry name" value="HhH_base_excis_C"/>
</dbReference>
<evidence type="ECO:0000256" key="11">
    <source>
        <dbReference type="ARBA" id="ARBA00023014"/>
    </source>
</evidence>
<evidence type="ECO:0000256" key="6">
    <source>
        <dbReference type="ARBA" id="ARBA00022485"/>
    </source>
</evidence>
<evidence type="ECO:0000256" key="4">
    <source>
        <dbReference type="ARBA" id="ARBA00012045"/>
    </source>
</evidence>
<protein>
    <recommendedName>
        <fullName evidence="5 14">Adenine DNA glycosylase</fullName>
        <ecNumber evidence="4 14">3.2.2.31</ecNumber>
    </recommendedName>
</protein>
<dbReference type="Pfam" id="PF14815">
    <property type="entry name" value="NUDIX_4"/>
    <property type="match status" value="1"/>
</dbReference>
<keyword evidence="12" id="KW-0234">DNA repair</keyword>
<evidence type="ECO:0000256" key="1">
    <source>
        <dbReference type="ARBA" id="ARBA00000843"/>
    </source>
</evidence>
<comment type="function">
    <text evidence="2">Adenine glycosylase active on G-A mispairs. MutY also corrects error-prone DNA synthesis past GO lesions which are due to the oxidatively damaged form of guanine: 7,8-dihydro-8-oxoguanine (8-oxo-dGTP).</text>
</comment>
<sequence length="361" mass="41080">MPQTDWLFFRTALLDWYEPERRPMPWKGEPDPYRVWLSEIILQQTRVAQGLPYFERFVAAYPTVTDLAGADDDAVLKLWEGLGYYSRARNLLRAARTVANDLDGHFPDTYTGLKALPGVGPYTAAAIASFAFGRQVAVLDGNVYRVIARFAGDEAPTDGSSGRKHFQQAVDQAMGDTHAADFNQAIMDFGALVCTPRNAACPSCPLAKQCKARAKGTVYDLPVKKKSITKRSRYFHYLVIKDTKGSFLLQQRTTKDIWQSLYEFPLIEADTTDLRLRQLMESEAWPTWLEPNRITEGKRSLVYRQQLSHQTILAVFHQIEWRAPTKLPDRFVRIDRAAHSAYALPRVINRYLEDGTLTLDL</sequence>
<evidence type="ECO:0000256" key="7">
    <source>
        <dbReference type="ARBA" id="ARBA00022723"/>
    </source>
</evidence>
<dbReference type="EC" id="3.2.2.31" evidence="4 14"/>
<keyword evidence="8 14" id="KW-0227">DNA damage</keyword>
<dbReference type="SMART" id="SM00478">
    <property type="entry name" value="ENDO3c"/>
    <property type="match status" value="1"/>
</dbReference>
<dbReference type="InterPro" id="IPR005760">
    <property type="entry name" value="A/G_AdeGlyc_MutY"/>
</dbReference>
<dbReference type="InterPro" id="IPR011257">
    <property type="entry name" value="DNA_glycosylase"/>
</dbReference>
<dbReference type="GO" id="GO:0032357">
    <property type="term" value="F:oxidized purine DNA binding"/>
    <property type="evidence" value="ECO:0007669"/>
    <property type="project" value="TreeGrafter"/>
</dbReference>
<dbReference type="CDD" id="cd03431">
    <property type="entry name" value="NUDIX_DNA_Glycosylase_C-MutY"/>
    <property type="match status" value="1"/>
</dbReference>
<comment type="similarity">
    <text evidence="3 14">Belongs to the Nth/MutY family.</text>
</comment>
<keyword evidence="11" id="KW-0411">Iron-sulfur</keyword>
<dbReference type="PANTHER" id="PTHR42944">
    <property type="entry name" value="ADENINE DNA GLYCOSYLASE"/>
    <property type="match status" value="1"/>
</dbReference>
<evidence type="ECO:0000256" key="12">
    <source>
        <dbReference type="ARBA" id="ARBA00023204"/>
    </source>
</evidence>
<proteinExistence type="inferred from homology"/>
<dbReference type="GO" id="GO:0035485">
    <property type="term" value="F:adenine/guanine mispair binding"/>
    <property type="evidence" value="ECO:0007669"/>
    <property type="project" value="TreeGrafter"/>
</dbReference>
<dbReference type="InterPro" id="IPR029119">
    <property type="entry name" value="MutY_C"/>
</dbReference>
<dbReference type="GO" id="GO:0006284">
    <property type="term" value="P:base-excision repair"/>
    <property type="evidence" value="ECO:0007669"/>
    <property type="project" value="UniProtKB-UniRule"/>
</dbReference>
<dbReference type="Gene3D" id="1.10.340.30">
    <property type="entry name" value="Hypothetical protein, domain 2"/>
    <property type="match status" value="1"/>
</dbReference>
<reference evidence="16 17" key="1">
    <citation type="submission" date="2018-02" db="EMBL/GenBank/DDBJ databases">
        <title>Genomic Encyclopedia of Archaeal and Bacterial Type Strains, Phase II (KMG-II): from individual species to whole genera.</title>
        <authorList>
            <person name="Goeker M."/>
        </authorList>
    </citation>
    <scope>NUCLEOTIDE SEQUENCE [LARGE SCALE GENOMIC DNA]</scope>
    <source>
        <strain evidence="16 17">DSM 29526</strain>
    </source>
</reference>
<dbReference type="GO" id="GO:0006298">
    <property type="term" value="P:mismatch repair"/>
    <property type="evidence" value="ECO:0007669"/>
    <property type="project" value="TreeGrafter"/>
</dbReference>